<dbReference type="Proteomes" id="UP000801492">
    <property type="component" value="Unassembled WGS sequence"/>
</dbReference>
<accession>A0A8K0FWN3</accession>
<dbReference type="InterPro" id="IPR006052">
    <property type="entry name" value="TNF_dom"/>
</dbReference>
<comment type="similarity">
    <text evidence="2">Belongs to the tumor necrosis factor family.</text>
</comment>
<sequence>MVSNNIKSHFMPKETRCFLENENYSKTPKSNFKIWLLTLPLLIILISSFVLSIYSFIKIQTYNEEVESLKKEIKKLKLLWVDDDLFDNIKQFENEDLYPDDSTEERTTQPWLMNGGDDLDLDYDLNYEDEDDEPTDKIHRFIEDEITDVNNNDYSPDHEDIPSLLKGGSFTKIGKETQRSKRDVVASTFDGVPINEESYADMKKKNKTRKQDSLRLYDYLKPVGGDGVYSPIPNLESSYQSPAWLNKHHSTHGLTHYEQLEMKNPTPAPAPVVSRRSRVMHVEDKSKAFRRVVKKPQLKSGSQWETVEEQIGGPTIIRDDQHHRRNRHRQRNNLETLDTPRAGRMRALPAIQFSGDTSKYVYGLHTNYNGNGHLRHPNRTYVDWVADDWVKSLGMDQHFQMRDGSIKIQESGLYFVYAQIYYLDEHDTNGYHIYKNQQVLLQCTTMTHSNDRVSKSNTCYTAGVDYLVEGDQISVRDLSDGRYSLFETGKSFFGVVKLGEVRIK</sequence>
<dbReference type="AlphaFoldDB" id="A0A8K0FWN3"/>
<dbReference type="EMBL" id="VTPC01090666">
    <property type="protein sequence ID" value="KAF2881970.1"/>
    <property type="molecule type" value="Genomic_DNA"/>
</dbReference>
<keyword evidence="10" id="KW-1185">Reference proteome</keyword>
<keyword evidence="7" id="KW-0812">Transmembrane</keyword>
<dbReference type="GO" id="GO:0005164">
    <property type="term" value="F:tumor necrosis factor receptor binding"/>
    <property type="evidence" value="ECO:0007669"/>
    <property type="project" value="InterPro"/>
</dbReference>
<dbReference type="OrthoDB" id="6159739at2759"/>
<dbReference type="SUPFAM" id="SSF49842">
    <property type="entry name" value="TNF-like"/>
    <property type="match status" value="1"/>
</dbReference>
<dbReference type="GO" id="GO:0006955">
    <property type="term" value="P:immune response"/>
    <property type="evidence" value="ECO:0007669"/>
    <property type="project" value="InterPro"/>
</dbReference>
<reference evidence="9" key="1">
    <citation type="submission" date="2019-08" db="EMBL/GenBank/DDBJ databases">
        <title>The genome of the North American firefly Photinus pyralis.</title>
        <authorList>
            <consortium name="Photinus pyralis genome working group"/>
            <person name="Fallon T.R."/>
            <person name="Sander Lower S.E."/>
            <person name="Weng J.-K."/>
        </authorList>
    </citation>
    <scope>NUCLEOTIDE SEQUENCE</scope>
    <source>
        <strain evidence="9">TRF0915ILg1</strain>
        <tissue evidence="9">Whole body</tissue>
    </source>
</reference>
<evidence type="ECO:0000256" key="2">
    <source>
        <dbReference type="ARBA" id="ARBA00008670"/>
    </source>
</evidence>
<comment type="caution">
    <text evidence="9">The sequence shown here is derived from an EMBL/GenBank/DDBJ whole genome shotgun (WGS) entry which is preliminary data.</text>
</comment>
<evidence type="ECO:0000256" key="7">
    <source>
        <dbReference type="SAM" id="Phobius"/>
    </source>
</evidence>
<dbReference type="PROSITE" id="PS50049">
    <property type="entry name" value="THD_2"/>
    <property type="match status" value="1"/>
</dbReference>
<organism evidence="9 10">
    <name type="scientific">Ignelater luminosus</name>
    <name type="common">Cucubano</name>
    <name type="synonym">Pyrophorus luminosus</name>
    <dbReference type="NCBI Taxonomy" id="2038154"/>
    <lineage>
        <taxon>Eukaryota</taxon>
        <taxon>Metazoa</taxon>
        <taxon>Ecdysozoa</taxon>
        <taxon>Arthropoda</taxon>
        <taxon>Hexapoda</taxon>
        <taxon>Insecta</taxon>
        <taxon>Pterygota</taxon>
        <taxon>Neoptera</taxon>
        <taxon>Endopterygota</taxon>
        <taxon>Coleoptera</taxon>
        <taxon>Polyphaga</taxon>
        <taxon>Elateriformia</taxon>
        <taxon>Elateroidea</taxon>
        <taxon>Elateridae</taxon>
        <taxon>Agrypninae</taxon>
        <taxon>Pyrophorini</taxon>
        <taxon>Ignelater</taxon>
    </lineage>
</organism>
<dbReference type="Pfam" id="PF00229">
    <property type="entry name" value="TNF"/>
    <property type="match status" value="1"/>
</dbReference>
<evidence type="ECO:0000256" key="4">
    <source>
        <dbReference type="ARBA" id="ARBA00022525"/>
    </source>
</evidence>
<evidence type="ECO:0000259" key="8">
    <source>
        <dbReference type="PROSITE" id="PS50049"/>
    </source>
</evidence>
<dbReference type="InterPro" id="IPR008983">
    <property type="entry name" value="Tumour_necrosis_fac-like_dom"/>
</dbReference>
<evidence type="ECO:0000256" key="5">
    <source>
        <dbReference type="ARBA" id="ARBA00023157"/>
    </source>
</evidence>
<evidence type="ECO:0000256" key="1">
    <source>
        <dbReference type="ARBA" id="ARBA00004613"/>
    </source>
</evidence>
<evidence type="ECO:0000313" key="10">
    <source>
        <dbReference type="Proteomes" id="UP000801492"/>
    </source>
</evidence>
<proteinExistence type="inferred from homology"/>
<protein>
    <recommendedName>
        <fullName evidence="8">THD domain-containing protein</fullName>
    </recommendedName>
</protein>
<keyword evidence="7" id="KW-0472">Membrane</keyword>
<dbReference type="GO" id="GO:0005125">
    <property type="term" value="F:cytokine activity"/>
    <property type="evidence" value="ECO:0007669"/>
    <property type="project" value="UniProtKB-KW"/>
</dbReference>
<dbReference type="PANTHER" id="PTHR15151:SF24">
    <property type="entry name" value="A PROLIFERATION-INDUCING LIGAND-LIKE PROTEIN-RELATED"/>
    <property type="match status" value="1"/>
</dbReference>
<dbReference type="PANTHER" id="PTHR15151">
    <property type="entry name" value="PROTEIN EIGER"/>
    <property type="match status" value="1"/>
</dbReference>
<keyword evidence="4" id="KW-0964">Secreted</keyword>
<dbReference type="GO" id="GO:0016020">
    <property type="term" value="C:membrane"/>
    <property type="evidence" value="ECO:0007669"/>
    <property type="project" value="InterPro"/>
</dbReference>
<keyword evidence="5" id="KW-1015">Disulfide bond</keyword>
<dbReference type="GO" id="GO:0005615">
    <property type="term" value="C:extracellular space"/>
    <property type="evidence" value="ECO:0007669"/>
    <property type="project" value="UniProtKB-KW"/>
</dbReference>
<keyword evidence="6" id="KW-0325">Glycoprotein</keyword>
<comment type="subcellular location">
    <subcellularLocation>
        <location evidence="1">Secreted</location>
    </subcellularLocation>
</comment>
<feature type="domain" description="THD" evidence="8">
    <location>
        <begin position="349"/>
        <end position="498"/>
    </location>
</feature>
<evidence type="ECO:0000313" key="9">
    <source>
        <dbReference type="EMBL" id="KAF2881970.1"/>
    </source>
</evidence>
<evidence type="ECO:0000256" key="3">
    <source>
        <dbReference type="ARBA" id="ARBA00022514"/>
    </source>
</evidence>
<gene>
    <name evidence="9" type="ORF">ILUMI_24198</name>
</gene>
<name>A0A8K0FWN3_IGNLU</name>
<feature type="transmembrane region" description="Helical" evidence="7">
    <location>
        <begin position="34"/>
        <end position="57"/>
    </location>
</feature>
<keyword evidence="7" id="KW-1133">Transmembrane helix</keyword>
<dbReference type="Gene3D" id="2.60.120.40">
    <property type="match status" value="1"/>
</dbReference>
<dbReference type="InterPro" id="IPR051748">
    <property type="entry name" value="TNF_Ligand_Superfamily"/>
</dbReference>
<evidence type="ECO:0000256" key="6">
    <source>
        <dbReference type="ARBA" id="ARBA00023180"/>
    </source>
</evidence>
<keyword evidence="3" id="KW-0202">Cytokine</keyword>